<protein>
    <submittedName>
        <fullName evidence="2">Periplasmic heavy metal sensor</fullName>
    </submittedName>
</protein>
<name>A0A9D1PVW3_9BACT</name>
<evidence type="ECO:0000313" key="3">
    <source>
        <dbReference type="Proteomes" id="UP000886752"/>
    </source>
</evidence>
<dbReference type="InterPro" id="IPR025961">
    <property type="entry name" value="Metal_resist"/>
</dbReference>
<dbReference type="Proteomes" id="UP000886752">
    <property type="component" value="Unassembled WGS sequence"/>
</dbReference>
<evidence type="ECO:0000256" key="1">
    <source>
        <dbReference type="SAM" id="SignalP"/>
    </source>
</evidence>
<evidence type="ECO:0000313" key="2">
    <source>
        <dbReference type="EMBL" id="HIW00056.1"/>
    </source>
</evidence>
<dbReference type="EMBL" id="DXHV01000031">
    <property type="protein sequence ID" value="HIW00056.1"/>
    <property type="molecule type" value="Genomic_DNA"/>
</dbReference>
<keyword evidence="1" id="KW-0732">Signal</keyword>
<accession>A0A9D1PVW3</accession>
<dbReference type="AlphaFoldDB" id="A0A9D1PVW3"/>
<dbReference type="Pfam" id="PF13801">
    <property type="entry name" value="Metal_resist"/>
    <property type="match status" value="1"/>
</dbReference>
<reference evidence="2" key="1">
    <citation type="journal article" date="2021" name="PeerJ">
        <title>Extensive microbial diversity within the chicken gut microbiome revealed by metagenomics and culture.</title>
        <authorList>
            <person name="Gilroy R."/>
            <person name="Ravi A."/>
            <person name="Getino M."/>
            <person name="Pursley I."/>
            <person name="Horton D.L."/>
            <person name="Alikhan N.F."/>
            <person name="Baker D."/>
            <person name="Gharbi K."/>
            <person name="Hall N."/>
            <person name="Watson M."/>
            <person name="Adriaenssens E.M."/>
            <person name="Foster-Nyarko E."/>
            <person name="Jarju S."/>
            <person name="Secka A."/>
            <person name="Antonio M."/>
            <person name="Oren A."/>
            <person name="Chaudhuri R.R."/>
            <person name="La Ragione R."/>
            <person name="Hildebrand F."/>
            <person name="Pallen M.J."/>
        </authorList>
    </citation>
    <scope>NUCLEOTIDE SEQUENCE</scope>
    <source>
        <strain evidence="2">ChiHecec2B26-446</strain>
    </source>
</reference>
<feature type="chain" id="PRO_5039721266" evidence="1">
    <location>
        <begin position="28"/>
        <end position="170"/>
    </location>
</feature>
<organism evidence="2 3">
    <name type="scientific">Candidatus Desulfovibrio intestinipullorum</name>
    <dbReference type="NCBI Taxonomy" id="2838536"/>
    <lineage>
        <taxon>Bacteria</taxon>
        <taxon>Pseudomonadati</taxon>
        <taxon>Thermodesulfobacteriota</taxon>
        <taxon>Desulfovibrionia</taxon>
        <taxon>Desulfovibrionales</taxon>
        <taxon>Desulfovibrionaceae</taxon>
        <taxon>Desulfovibrio</taxon>
    </lineage>
</organism>
<dbReference type="Gene3D" id="1.20.120.1490">
    <property type="match status" value="1"/>
</dbReference>
<proteinExistence type="predicted"/>
<reference evidence="2" key="2">
    <citation type="submission" date="2021-04" db="EMBL/GenBank/DDBJ databases">
        <authorList>
            <person name="Gilroy R."/>
        </authorList>
    </citation>
    <scope>NUCLEOTIDE SEQUENCE</scope>
    <source>
        <strain evidence="2">ChiHecec2B26-446</strain>
    </source>
</reference>
<comment type="caution">
    <text evidence="2">The sequence shown here is derived from an EMBL/GenBank/DDBJ whole genome shotgun (WGS) entry which is preliminary data.</text>
</comment>
<gene>
    <name evidence="2" type="ORF">H9894_02550</name>
</gene>
<feature type="signal peptide" evidence="1">
    <location>
        <begin position="1"/>
        <end position="27"/>
    </location>
</feature>
<sequence>MTLSKKALLVPALALCLFCGAASSAEAWRGGPCYGYGAGPGYDCPAGPGYGPGYGWHHRGHGWHGAGPCWDGDGPRGFRGHHGYGMRYQALSPEQQKTFDKLVDEFQSQSRPLRDKMFIKRAELRALEQAANPDIKAIDRTAQELVDLRNQVRDLHDKLVQNMRDAGLYK</sequence>